<sequence length="74" mass="8756">MFGCRQHTRYPPNYSINLVGTYLLYLHTMESWKIITYNVAVYMFFFEIRPLDTYLTAYLTGPDGNVSLSEIYEI</sequence>
<dbReference type="Proteomes" id="UP000478052">
    <property type="component" value="Unassembled WGS sequence"/>
</dbReference>
<dbReference type="EMBL" id="VUJU01004687">
    <property type="protein sequence ID" value="KAF0753591.1"/>
    <property type="molecule type" value="Genomic_DNA"/>
</dbReference>
<comment type="caution">
    <text evidence="1">The sequence shown here is derived from an EMBL/GenBank/DDBJ whole genome shotgun (WGS) entry which is preliminary data.</text>
</comment>
<keyword evidence="2" id="KW-1185">Reference proteome</keyword>
<name>A0A6G0YDI7_APHCR</name>
<gene>
    <name evidence="1" type="ORF">FWK35_00021560</name>
</gene>
<dbReference type="AlphaFoldDB" id="A0A6G0YDI7"/>
<evidence type="ECO:0000313" key="2">
    <source>
        <dbReference type="Proteomes" id="UP000478052"/>
    </source>
</evidence>
<accession>A0A6G0YDI7</accession>
<dbReference type="OrthoDB" id="9224706at2759"/>
<protein>
    <submittedName>
        <fullName evidence="1">Folate transporter 1-like isoform X2</fullName>
    </submittedName>
</protein>
<reference evidence="1 2" key="1">
    <citation type="submission" date="2019-08" db="EMBL/GenBank/DDBJ databases">
        <title>Whole genome of Aphis craccivora.</title>
        <authorList>
            <person name="Voronova N.V."/>
            <person name="Shulinski R.S."/>
            <person name="Bandarenka Y.V."/>
            <person name="Zhorov D.G."/>
            <person name="Warner D."/>
        </authorList>
    </citation>
    <scope>NUCLEOTIDE SEQUENCE [LARGE SCALE GENOMIC DNA]</scope>
    <source>
        <strain evidence="1">180601</strain>
        <tissue evidence="1">Whole Body</tissue>
    </source>
</reference>
<evidence type="ECO:0000313" key="1">
    <source>
        <dbReference type="EMBL" id="KAF0753591.1"/>
    </source>
</evidence>
<organism evidence="1 2">
    <name type="scientific">Aphis craccivora</name>
    <name type="common">Cowpea aphid</name>
    <dbReference type="NCBI Taxonomy" id="307492"/>
    <lineage>
        <taxon>Eukaryota</taxon>
        <taxon>Metazoa</taxon>
        <taxon>Ecdysozoa</taxon>
        <taxon>Arthropoda</taxon>
        <taxon>Hexapoda</taxon>
        <taxon>Insecta</taxon>
        <taxon>Pterygota</taxon>
        <taxon>Neoptera</taxon>
        <taxon>Paraneoptera</taxon>
        <taxon>Hemiptera</taxon>
        <taxon>Sternorrhyncha</taxon>
        <taxon>Aphidomorpha</taxon>
        <taxon>Aphidoidea</taxon>
        <taxon>Aphididae</taxon>
        <taxon>Aphidini</taxon>
        <taxon>Aphis</taxon>
        <taxon>Aphis</taxon>
    </lineage>
</organism>
<proteinExistence type="predicted"/>